<evidence type="ECO:0000259" key="3">
    <source>
        <dbReference type="Pfam" id="PF06056"/>
    </source>
</evidence>
<evidence type="ECO:0000313" key="5">
    <source>
        <dbReference type="EMBL" id="SST22043.1"/>
    </source>
</evidence>
<dbReference type="Proteomes" id="UP000252694">
    <property type="component" value="Unassembled WGS sequence"/>
</dbReference>
<organism evidence="5 6">
    <name type="scientific">Acinetobacter baumannii</name>
    <dbReference type="NCBI Taxonomy" id="470"/>
    <lineage>
        <taxon>Bacteria</taxon>
        <taxon>Pseudomonadati</taxon>
        <taxon>Pseudomonadota</taxon>
        <taxon>Gammaproteobacteria</taxon>
        <taxon>Moraxellales</taxon>
        <taxon>Moraxellaceae</taxon>
        <taxon>Acinetobacter</taxon>
        <taxon>Acinetobacter calcoaceticus/baumannii complex</taxon>
    </lineage>
</organism>
<keyword evidence="1" id="KW-1188">Viral release from host cell</keyword>
<accession>A0A333V3U9</accession>
<reference evidence="5 6" key="1">
    <citation type="submission" date="2018-07" db="EMBL/GenBank/DDBJ databases">
        <authorList>
            <consortium name="Pathogen Informatics"/>
        </authorList>
    </citation>
    <scope>NUCLEOTIDE SEQUENCE [LARGE SCALE GENOMIC DNA]</scope>
    <source>
        <strain evidence="5 6">4300STDY7045823</strain>
    </source>
</reference>
<sequence>MLMYWLNEPMDKALNTPTNLTFDNRLTAKFLYWMGWRISSIAEFLKENDKNVHAWKSRDEWDKDAPAGRVAQALEAQLVKLIILEKKTPGDFKEIDLLMRQLERMARIDKFSNRGGNETDLNPKLKNRTAGPRKPVAKNQLTEEQIEKLCEDFDDGLFEYQKVWYRAREQRNRALLKSRQIGATFYFAREALIKAVTTGRNQIFLSASKAQAHGFKTYIKNFVMQSIEIDLQGDPISITLPCGNTVQLIFLGTNAKTAQSYHGDLYFDEFFWVHGFATLKKVASAMAAQKQYKKTYFSTPSSRTHEAYAFWTGDAFNKGRTKEKRVEIDTSHGILKDGALCGDKMWRHIVNIYDAERQGCDLFDIEELIAENSPEEFANLYMCEFVDDGHSVFPLSIIQPCMVDSWEVWSKDFKPLALRPFGNKPVWIGYGPAESGDSAGLVVIAPPEPDYPKFRLLEHHQFKGMDFASQAQYIKKLTTKYNVKYIGLDKSGMGTGVAQLVLEFFPNLTTFNYSVDVKTQLVIKAMDVINKGRFEFDAGSTDVAMSIMAIRKTLTASQRQMTFEASRAENIGHADLAFAIFHAFANEPLTLDDQTKSKKSSMEIY</sequence>
<proteinExistence type="predicted"/>
<dbReference type="Gene3D" id="3.40.50.300">
    <property type="entry name" value="P-loop containing nucleotide triphosphate hydrolases"/>
    <property type="match status" value="1"/>
</dbReference>
<dbReference type="InterPro" id="IPR027417">
    <property type="entry name" value="P-loop_NTPase"/>
</dbReference>
<evidence type="ECO:0000259" key="4">
    <source>
        <dbReference type="Pfam" id="PF17289"/>
    </source>
</evidence>
<protein>
    <submittedName>
        <fullName evidence="5">Phage-related terminase, ATPase subunit (GPP-like)</fullName>
    </submittedName>
</protein>
<feature type="domain" description="Terminase ATPase subunit N-terminal" evidence="3">
    <location>
        <begin position="23"/>
        <end position="79"/>
    </location>
</feature>
<dbReference type="Pfam" id="PF03237">
    <property type="entry name" value="Terminase_6N"/>
    <property type="match status" value="1"/>
</dbReference>
<dbReference type="AlphaFoldDB" id="A0A333V3U9"/>
<dbReference type="InterPro" id="IPR010332">
    <property type="entry name" value="ATPase_terminase-su_N"/>
</dbReference>
<dbReference type="EMBL" id="UFMQ01000005">
    <property type="protein sequence ID" value="SST22043.1"/>
    <property type="molecule type" value="Genomic_DNA"/>
</dbReference>
<feature type="region of interest" description="Disordered" evidence="2">
    <location>
        <begin position="113"/>
        <end position="138"/>
    </location>
</feature>
<feature type="domain" description="Terminase large subunit gp17-like C-terminal" evidence="4">
    <location>
        <begin position="428"/>
        <end position="586"/>
    </location>
</feature>
<name>A0A333V3U9_ACIBA</name>
<dbReference type="Pfam" id="PF17289">
    <property type="entry name" value="Terminase_6C"/>
    <property type="match status" value="1"/>
</dbReference>
<dbReference type="InterPro" id="IPR035421">
    <property type="entry name" value="Terminase_6C"/>
</dbReference>
<evidence type="ECO:0000313" key="6">
    <source>
        <dbReference type="Proteomes" id="UP000252694"/>
    </source>
</evidence>
<evidence type="ECO:0000256" key="2">
    <source>
        <dbReference type="SAM" id="MobiDB-lite"/>
    </source>
</evidence>
<evidence type="ECO:0000256" key="1">
    <source>
        <dbReference type="ARBA" id="ARBA00022612"/>
    </source>
</evidence>
<dbReference type="Pfam" id="PF06056">
    <property type="entry name" value="Terminase_5"/>
    <property type="match status" value="1"/>
</dbReference>
<dbReference type="Gene3D" id="3.30.420.240">
    <property type="match status" value="1"/>
</dbReference>
<gene>
    <name evidence="5" type="ORF">SAMEA104305318_01599</name>
</gene>